<dbReference type="PANTHER" id="PTHR12374:SF20">
    <property type="entry name" value="TRANSCRIPTIONAL ADAPTER 2-ALPHA"/>
    <property type="match status" value="1"/>
</dbReference>
<feature type="region of interest" description="Disordered" evidence="8">
    <location>
        <begin position="292"/>
        <end position="329"/>
    </location>
</feature>
<dbReference type="FunFam" id="1.10.10.10:FF:000087">
    <property type="entry name" value="Transcriptional adapter 2"/>
    <property type="match status" value="1"/>
</dbReference>
<evidence type="ECO:0000256" key="5">
    <source>
        <dbReference type="ARBA" id="ARBA00023163"/>
    </source>
</evidence>
<sequence length="412" mass="47356">CETCNVDLTQNVRIQCAHEACAELCICIPCFANGAEVGPHRHFHPYRVIDKISFPIYEKEWGADEELRLLEGLSLRGMGNWVDVADHVETRTKVECEEHYLRVYVNSPTWPIPMERDFPKGLDTLVHRKKRKLGGAEKKRTWISGPCYHPEVYGFMPARGEFEMEAENEAEMDVKSISFSPDESQVSREYKLTLLEIYNERLDRRLRRRHFVLDRGFLNYRAHQQYEKAMPKEDKDLLQSLKVYTPLMTKGNADAFVEGILRERQLRQRIALLQEWRLNGIRSQDEGMSYEYAKSARASGQGSRGSAPLTREGSHHLTGSPFSGTHPFSSPQSAIPLDITDAADVHLLSAKEVELCSNLRLLPQAYLPIKATVIREASRRTTMRKRDARDHIKIDVNKIGALWDFWVASGWI</sequence>
<keyword evidence="5" id="KW-0804">Transcription</keyword>
<dbReference type="Gene3D" id="1.10.10.10">
    <property type="entry name" value="Winged helix-like DNA-binding domain superfamily/Winged helix DNA-binding domain"/>
    <property type="match status" value="1"/>
</dbReference>
<dbReference type="Pfam" id="PF04433">
    <property type="entry name" value="SWIRM"/>
    <property type="match status" value="1"/>
</dbReference>
<evidence type="ECO:0000256" key="6">
    <source>
        <dbReference type="ARBA" id="ARBA00023242"/>
    </source>
</evidence>
<dbReference type="Pfam" id="PF22941">
    <property type="entry name" value="TADA2A-like_3rd"/>
    <property type="match status" value="1"/>
</dbReference>
<dbReference type="CDD" id="cd02335">
    <property type="entry name" value="ZZ_ADA2"/>
    <property type="match status" value="1"/>
</dbReference>
<dbReference type="SMART" id="SM00717">
    <property type="entry name" value="SANT"/>
    <property type="match status" value="1"/>
</dbReference>
<keyword evidence="15" id="KW-1185">Reference proteome</keyword>
<dbReference type="GO" id="GO:0006338">
    <property type="term" value="P:chromatin remodeling"/>
    <property type="evidence" value="ECO:0007669"/>
    <property type="project" value="TreeGrafter"/>
</dbReference>
<dbReference type="PROSITE" id="PS50135">
    <property type="entry name" value="ZF_ZZ_2"/>
    <property type="match status" value="1"/>
</dbReference>
<evidence type="ECO:0000313" key="15">
    <source>
        <dbReference type="Proteomes" id="UP000267251"/>
    </source>
</evidence>
<dbReference type="PIRSF" id="PIRSF025024">
    <property type="entry name" value="Transcriptional_adaptor_2"/>
    <property type="match status" value="1"/>
</dbReference>
<dbReference type="InterPro" id="IPR001005">
    <property type="entry name" value="SANT/Myb"/>
</dbReference>
<dbReference type="Pfam" id="PF25299">
    <property type="entry name" value="ZZ_ADA2"/>
    <property type="match status" value="1"/>
</dbReference>
<dbReference type="InterPro" id="IPR055141">
    <property type="entry name" value="TADA2A_B-like_dom"/>
</dbReference>
<reference evidence="15" key="1">
    <citation type="journal article" date="2018" name="Nat. Microbiol.">
        <title>Leveraging single-cell genomics to expand the fungal tree of life.</title>
        <authorList>
            <person name="Ahrendt S.R."/>
            <person name="Quandt C.A."/>
            <person name="Ciobanu D."/>
            <person name="Clum A."/>
            <person name="Salamov A."/>
            <person name="Andreopoulos B."/>
            <person name="Cheng J.F."/>
            <person name="Woyke T."/>
            <person name="Pelin A."/>
            <person name="Henrissat B."/>
            <person name="Reynolds N.K."/>
            <person name="Benny G.L."/>
            <person name="Smith M.E."/>
            <person name="James T.Y."/>
            <person name="Grigoriev I.V."/>
        </authorList>
    </citation>
    <scope>NUCLEOTIDE SEQUENCE [LARGE SCALE GENOMIC DNA]</scope>
</reference>
<dbReference type="OrthoDB" id="270417at2759"/>
<dbReference type="GO" id="GO:0006357">
    <property type="term" value="P:regulation of transcription by RNA polymerase II"/>
    <property type="evidence" value="ECO:0007669"/>
    <property type="project" value="InterPro"/>
</dbReference>
<feature type="domain" description="ZZ-type" evidence="10">
    <location>
        <begin position="1"/>
        <end position="54"/>
    </location>
</feature>
<dbReference type="GO" id="GO:0005634">
    <property type="term" value="C:nucleus"/>
    <property type="evidence" value="ECO:0007669"/>
    <property type="project" value="TreeGrafter"/>
</dbReference>
<keyword evidence="6" id="KW-0539">Nucleus</keyword>
<dbReference type="PROSITE" id="PS50090">
    <property type="entry name" value="MYB_LIKE"/>
    <property type="match status" value="1"/>
</dbReference>
<dbReference type="InterPro" id="IPR000433">
    <property type="entry name" value="Znf_ZZ"/>
</dbReference>
<dbReference type="SUPFAM" id="SSF57850">
    <property type="entry name" value="RING/U-box"/>
    <property type="match status" value="1"/>
</dbReference>
<dbReference type="Proteomes" id="UP000267251">
    <property type="component" value="Unassembled WGS sequence"/>
</dbReference>
<dbReference type="InterPro" id="IPR017930">
    <property type="entry name" value="Myb_dom"/>
</dbReference>
<dbReference type="PROSITE" id="PS50934">
    <property type="entry name" value="SWIRM"/>
    <property type="match status" value="1"/>
</dbReference>
<evidence type="ECO:0000259" key="11">
    <source>
        <dbReference type="PROSITE" id="PS50934"/>
    </source>
</evidence>
<feature type="domain" description="SANT" evidence="12">
    <location>
        <begin position="56"/>
        <end position="108"/>
    </location>
</feature>
<dbReference type="PANTHER" id="PTHR12374">
    <property type="entry name" value="TRANSCRIPTIONAL ADAPTOR 2 ADA2 -RELATED"/>
    <property type="match status" value="1"/>
</dbReference>
<dbReference type="AlphaFoldDB" id="A0A4P9Y4K2"/>
<protein>
    <recommendedName>
        <fullName evidence="16">Transcriptional adapter 2</fullName>
    </recommendedName>
</protein>
<feature type="domain" description="HTH myb-type" evidence="13">
    <location>
        <begin position="61"/>
        <end position="108"/>
    </location>
</feature>
<dbReference type="InterPro" id="IPR016827">
    <property type="entry name" value="Ada2/TADA2"/>
</dbReference>
<dbReference type="InterPro" id="IPR007526">
    <property type="entry name" value="SWIRM"/>
</dbReference>
<feature type="domain" description="Myb-like" evidence="9">
    <location>
        <begin position="61"/>
        <end position="104"/>
    </location>
</feature>
<dbReference type="InterPro" id="IPR041983">
    <property type="entry name" value="ADA2-like_ZZ"/>
</dbReference>
<evidence type="ECO:0008006" key="16">
    <source>
        <dbReference type="Google" id="ProtNLM"/>
    </source>
</evidence>
<dbReference type="PROSITE" id="PS51293">
    <property type="entry name" value="SANT"/>
    <property type="match status" value="1"/>
</dbReference>
<evidence type="ECO:0000259" key="9">
    <source>
        <dbReference type="PROSITE" id="PS50090"/>
    </source>
</evidence>
<dbReference type="InterPro" id="IPR017884">
    <property type="entry name" value="SANT_dom"/>
</dbReference>
<dbReference type="InterPro" id="IPR009057">
    <property type="entry name" value="Homeodomain-like_sf"/>
</dbReference>
<feature type="non-terminal residue" evidence="14">
    <location>
        <position position="412"/>
    </location>
</feature>
<evidence type="ECO:0000259" key="13">
    <source>
        <dbReference type="PROSITE" id="PS51294"/>
    </source>
</evidence>
<evidence type="ECO:0000313" key="14">
    <source>
        <dbReference type="EMBL" id="RKP13867.1"/>
    </source>
</evidence>
<organism evidence="14 15">
    <name type="scientific">Piptocephalis cylindrospora</name>
    <dbReference type="NCBI Taxonomy" id="1907219"/>
    <lineage>
        <taxon>Eukaryota</taxon>
        <taxon>Fungi</taxon>
        <taxon>Fungi incertae sedis</taxon>
        <taxon>Zoopagomycota</taxon>
        <taxon>Zoopagomycotina</taxon>
        <taxon>Zoopagomycetes</taxon>
        <taxon>Zoopagales</taxon>
        <taxon>Piptocephalidaceae</taxon>
        <taxon>Piptocephalis</taxon>
    </lineage>
</organism>
<evidence type="ECO:0000256" key="8">
    <source>
        <dbReference type="SAM" id="MobiDB-lite"/>
    </source>
</evidence>
<dbReference type="EMBL" id="KZ987929">
    <property type="protein sequence ID" value="RKP13867.1"/>
    <property type="molecule type" value="Genomic_DNA"/>
</dbReference>
<feature type="non-terminal residue" evidence="14">
    <location>
        <position position="1"/>
    </location>
</feature>
<feature type="domain" description="SWIRM" evidence="11">
    <location>
        <begin position="328"/>
        <end position="412"/>
    </location>
</feature>
<dbReference type="GO" id="GO:0003713">
    <property type="term" value="F:transcription coactivator activity"/>
    <property type="evidence" value="ECO:0007669"/>
    <property type="project" value="InterPro"/>
</dbReference>
<dbReference type="InterPro" id="IPR036388">
    <property type="entry name" value="WH-like_DNA-bd_sf"/>
</dbReference>
<evidence type="ECO:0000259" key="10">
    <source>
        <dbReference type="PROSITE" id="PS50135"/>
    </source>
</evidence>
<keyword evidence="3" id="KW-0862">Zinc</keyword>
<name>A0A4P9Y4K2_9FUNG</name>
<keyword evidence="1" id="KW-0479">Metal-binding</keyword>
<evidence type="ECO:0000256" key="2">
    <source>
        <dbReference type="ARBA" id="ARBA00022771"/>
    </source>
</evidence>
<dbReference type="GO" id="GO:0003682">
    <property type="term" value="F:chromatin binding"/>
    <property type="evidence" value="ECO:0007669"/>
    <property type="project" value="TreeGrafter"/>
</dbReference>
<dbReference type="GO" id="GO:0008270">
    <property type="term" value="F:zinc ion binding"/>
    <property type="evidence" value="ECO:0007669"/>
    <property type="project" value="UniProtKB-KW"/>
</dbReference>
<dbReference type="FunFam" id="1.10.10.60:FF:000110">
    <property type="entry name" value="Transcriptional adapter"/>
    <property type="match status" value="1"/>
</dbReference>
<feature type="compositionally biased region" description="Low complexity" evidence="8">
    <location>
        <begin position="293"/>
        <end position="307"/>
    </location>
</feature>
<dbReference type="GO" id="GO:0070461">
    <property type="term" value="C:SAGA-type complex"/>
    <property type="evidence" value="ECO:0007669"/>
    <property type="project" value="TreeGrafter"/>
</dbReference>
<evidence type="ECO:0000259" key="12">
    <source>
        <dbReference type="PROSITE" id="PS51293"/>
    </source>
</evidence>
<keyword evidence="2 7" id="KW-0863">Zinc-finger</keyword>
<evidence type="ECO:0000256" key="3">
    <source>
        <dbReference type="ARBA" id="ARBA00022833"/>
    </source>
</evidence>
<dbReference type="SUPFAM" id="SSF46689">
    <property type="entry name" value="Homeodomain-like"/>
    <property type="match status" value="2"/>
</dbReference>
<evidence type="ECO:0000256" key="1">
    <source>
        <dbReference type="ARBA" id="ARBA00022723"/>
    </source>
</evidence>
<dbReference type="Pfam" id="PF00249">
    <property type="entry name" value="Myb_DNA-binding"/>
    <property type="match status" value="1"/>
</dbReference>
<feature type="compositionally biased region" description="Polar residues" evidence="8">
    <location>
        <begin position="320"/>
        <end position="329"/>
    </location>
</feature>
<proteinExistence type="predicted"/>
<gene>
    <name evidence="14" type="ORF">BJ684DRAFT_5446</name>
</gene>
<dbReference type="CDD" id="cd00167">
    <property type="entry name" value="SANT"/>
    <property type="match status" value="1"/>
</dbReference>
<keyword evidence="4" id="KW-0805">Transcription regulation</keyword>
<evidence type="ECO:0000256" key="7">
    <source>
        <dbReference type="PROSITE-ProRule" id="PRU00228"/>
    </source>
</evidence>
<dbReference type="PROSITE" id="PS51294">
    <property type="entry name" value="HTH_MYB"/>
    <property type="match status" value="1"/>
</dbReference>
<accession>A0A4P9Y4K2</accession>
<evidence type="ECO:0000256" key="4">
    <source>
        <dbReference type="ARBA" id="ARBA00023015"/>
    </source>
</evidence>
<dbReference type="Gene3D" id="1.10.10.60">
    <property type="entry name" value="Homeodomain-like"/>
    <property type="match status" value="1"/>
</dbReference>